<dbReference type="RefSeq" id="WP_024095275.1">
    <property type="nucleotide sequence ID" value="NZ_CP019794.1"/>
</dbReference>
<dbReference type="Proteomes" id="UP000192727">
    <property type="component" value="Chromosome"/>
</dbReference>
<accession>A0A1U9YQ25</accession>
<evidence type="ECO:0000313" key="3">
    <source>
        <dbReference type="Proteomes" id="UP000192727"/>
    </source>
</evidence>
<dbReference type="InterPro" id="IPR025309">
    <property type="entry name" value="KTSC_dom"/>
</dbReference>
<sequence length="66" mass="7690">MSQIISICSKQIAFISYDEQTKEMMVQYHTGRTEYYSGIPKQDYVAILHSTNPYDRLVQLTTSRPL</sequence>
<dbReference type="Pfam" id="PF13619">
    <property type="entry name" value="KTSC"/>
    <property type="match status" value="1"/>
</dbReference>
<dbReference type="GeneID" id="64217492"/>
<dbReference type="EMBL" id="CP020557">
    <property type="protein sequence ID" value="ARF68822.1"/>
    <property type="molecule type" value="Genomic_DNA"/>
</dbReference>
<evidence type="ECO:0000313" key="2">
    <source>
        <dbReference type="EMBL" id="ARF68822.1"/>
    </source>
</evidence>
<proteinExistence type="predicted"/>
<name>A0A1U9YQ25_9BACL</name>
<gene>
    <name evidence="2" type="ORF">B7C51_15020</name>
</gene>
<organism evidence="2 3">
    <name type="scientific">Paenibacillus larvae subsp. pulvifaciens</name>
    <dbReference type="NCBI Taxonomy" id="1477"/>
    <lineage>
        <taxon>Bacteria</taxon>
        <taxon>Bacillati</taxon>
        <taxon>Bacillota</taxon>
        <taxon>Bacilli</taxon>
        <taxon>Bacillales</taxon>
        <taxon>Paenibacillaceae</taxon>
        <taxon>Paenibacillus</taxon>
    </lineage>
</organism>
<evidence type="ECO:0000259" key="1">
    <source>
        <dbReference type="Pfam" id="PF13619"/>
    </source>
</evidence>
<feature type="domain" description="KTSC" evidence="1">
    <location>
        <begin position="9"/>
        <end position="53"/>
    </location>
</feature>
<reference evidence="2 3" key="1">
    <citation type="submission" date="2017-03" db="EMBL/GenBank/DDBJ databases">
        <title>Paenibacillus larvae genome sequencing.</title>
        <authorList>
            <person name="Dingman D.W."/>
        </authorList>
    </citation>
    <scope>NUCLEOTIDE SEQUENCE [LARGE SCALE GENOMIC DNA]</scope>
    <source>
        <strain evidence="2 3">SAG 10367</strain>
    </source>
</reference>
<protein>
    <recommendedName>
        <fullName evidence="1">KTSC domain-containing protein</fullName>
    </recommendedName>
</protein>
<dbReference type="AlphaFoldDB" id="A0A1U9YQ25"/>